<organism evidence="1 2">
    <name type="scientific">Endozoicomonas euniceicola</name>
    <dbReference type="NCBI Taxonomy" id="1234143"/>
    <lineage>
        <taxon>Bacteria</taxon>
        <taxon>Pseudomonadati</taxon>
        <taxon>Pseudomonadota</taxon>
        <taxon>Gammaproteobacteria</taxon>
        <taxon>Oceanospirillales</taxon>
        <taxon>Endozoicomonadaceae</taxon>
        <taxon>Endozoicomonas</taxon>
    </lineage>
</organism>
<gene>
    <name evidence="1" type="ORF">NX720_18920</name>
</gene>
<dbReference type="EMBL" id="CP103300">
    <property type="protein sequence ID" value="UYM14943.1"/>
    <property type="molecule type" value="Genomic_DNA"/>
</dbReference>
<proteinExistence type="predicted"/>
<accession>A0ABY6GQB8</accession>
<evidence type="ECO:0000313" key="2">
    <source>
        <dbReference type="Proteomes" id="UP001163255"/>
    </source>
</evidence>
<keyword evidence="2" id="KW-1185">Reference proteome</keyword>
<dbReference type="Proteomes" id="UP001163255">
    <property type="component" value="Chromosome"/>
</dbReference>
<reference evidence="1" key="1">
    <citation type="submission" date="2022-10" db="EMBL/GenBank/DDBJ databases">
        <title>Completed Genome Sequence of two octocoral isolated bacterium, Endozoicomonas euniceicola EF212T and Endozoicomonas gorgoniicola PS125T.</title>
        <authorList>
            <person name="Chiou Y.-J."/>
            <person name="Chen Y.-H."/>
        </authorList>
    </citation>
    <scope>NUCLEOTIDE SEQUENCE</scope>
    <source>
        <strain evidence="1">EF212</strain>
    </source>
</reference>
<protein>
    <submittedName>
        <fullName evidence="1">Uncharacterized protein</fullName>
    </submittedName>
</protein>
<dbReference type="RefSeq" id="WP_262596699.1">
    <property type="nucleotide sequence ID" value="NZ_CP103300.1"/>
</dbReference>
<name>A0ABY6GQB8_9GAMM</name>
<sequence>MLFTPSAILAGTTQLSVVASPYNLLPVPPEYGCPSNALSCVLSEGKLKFLPDNEPSLPARFLLGSKNGTMPVYYLEKRNSDKTLPENGQAVQYLKARFEILTSQNIVVIAQTKTGAWQVSRFDLKLADENWDNSIFIPKGYVAVLQKDHENLTLTVQFSNDERPANGLIVDSEGIVYRGDNPLWLSEPEDESQVESGRSGNNVSGDTVDVVTIYVCLPWSFGGTEASGGAAAGGAGGGDDGDKGWNKIKGTVWWLSDSLEADLKEKTMKELIKMLGELPSSNKKAARGMIDLILQKNLHAHPHHKLAEKSVDKIIRFIEIFYLGWDKDLVNRVETERYKKRSTAKSSQI</sequence>
<evidence type="ECO:0000313" key="1">
    <source>
        <dbReference type="EMBL" id="UYM14943.1"/>
    </source>
</evidence>